<dbReference type="SUPFAM" id="SSF53223">
    <property type="entry name" value="Aminoacid dehydrogenase-like, N-terminal domain"/>
    <property type="match status" value="1"/>
</dbReference>
<keyword evidence="2 6" id="KW-0560">Oxidoreductase</keyword>
<dbReference type="Gene3D" id="3.40.50.10860">
    <property type="entry name" value="Leucine Dehydrogenase, chain A, domain 1"/>
    <property type="match status" value="1"/>
</dbReference>
<feature type="binding site" evidence="5">
    <location>
        <begin position="172"/>
        <end position="177"/>
    </location>
    <ligand>
        <name>NAD(+)</name>
        <dbReference type="ChEBI" id="CHEBI:57540"/>
    </ligand>
</feature>
<comment type="caution">
    <text evidence="8">The sequence shown here is derived from an EMBL/GenBank/DDBJ whole genome shotgun (WGS) entry which is preliminary data.</text>
</comment>
<keyword evidence="3 5" id="KW-0520">NAD</keyword>
<dbReference type="GO" id="GO:0016639">
    <property type="term" value="F:oxidoreductase activity, acting on the CH-NH2 group of donors, NAD or NADP as acceptor"/>
    <property type="evidence" value="ECO:0007669"/>
    <property type="project" value="InterPro"/>
</dbReference>
<feature type="active site" description="Proton donor/acceptor" evidence="4">
    <location>
        <position position="54"/>
    </location>
</feature>
<organism evidence="8 9">
    <name type="scientific">Candidatus Spechtbacteria bacterium RIFCSPLOWO2_01_FULL_46_10</name>
    <dbReference type="NCBI Taxonomy" id="1802163"/>
    <lineage>
        <taxon>Bacteria</taxon>
        <taxon>Candidatus Spechtiibacteriota</taxon>
    </lineage>
</organism>
<dbReference type="InterPro" id="IPR046346">
    <property type="entry name" value="Aminoacid_DH-like_N_sf"/>
</dbReference>
<dbReference type="AlphaFoldDB" id="A0A1G2HIT1"/>
<evidence type="ECO:0000256" key="5">
    <source>
        <dbReference type="PIRSR" id="PIRSR000188-2"/>
    </source>
</evidence>
<feature type="domain" description="Glutamate/phenylalanine/leucine/valine/L-tryptophan dehydrogenase C-terminal" evidence="7">
    <location>
        <begin position="136"/>
        <end position="362"/>
    </location>
</feature>
<dbReference type="PIRSF" id="PIRSF000188">
    <property type="entry name" value="Phe_leu_dh"/>
    <property type="match status" value="1"/>
</dbReference>
<comment type="similarity">
    <text evidence="1 6">Belongs to the Glu/Leu/Phe/Val dehydrogenases family.</text>
</comment>
<proteinExistence type="inferred from homology"/>
<evidence type="ECO:0000313" key="8">
    <source>
        <dbReference type="EMBL" id="OGZ61788.1"/>
    </source>
</evidence>
<name>A0A1G2HIT1_9BACT</name>
<evidence type="ECO:0000256" key="6">
    <source>
        <dbReference type="RuleBase" id="RU004417"/>
    </source>
</evidence>
<evidence type="ECO:0000256" key="2">
    <source>
        <dbReference type="ARBA" id="ARBA00023002"/>
    </source>
</evidence>
<dbReference type="PANTHER" id="PTHR42722:SF1">
    <property type="entry name" value="VALINE DEHYDROGENASE"/>
    <property type="match status" value="1"/>
</dbReference>
<evidence type="ECO:0000256" key="3">
    <source>
        <dbReference type="ARBA" id="ARBA00023027"/>
    </source>
</evidence>
<reference evidence="8 9" key="1">
    <citation type="journal article" date="2016" name="Nat. Commun.">
        <title>Thousands of microbial genomes shed light on interconnected biogeochemical processes in an aquifer system.</title>
        <authorList>
            <person name="Anantharaman K."/>
            <person name="Brown C.T."/>
            <person name="Hug L.A."/>
            <person name="Sharon I."/>
            <person name="Castelle C.J."/>
            <person name="Probst A.J."/>
            <person name="Thomas B.C."/>
            <person name="Singh A."/>
            <person name="Wilkins M.J."/>
            <person name="Karaoz U."/>
            <person name="Brodie E.L."/>
            <person name="Williams K.H."/>
            <person name="Hubbard S.S."/>
            <person name="Banfield J.F."/>
        </authorList>
    </citation>
    <scope>NUCLEOTIDE SEQUENCE [LARGE SCALE GENOMIC DNA]</scope>
</reference>
<dbReference type="EMBL" id="MHOI01000010">
    <property type="protein sequence ID" value="OGZ61788.1"/>
    <property type="molecule type" value="Genomic_DNA"/>
</dbReference>
<keyword evidence="5" id="KW-0547">Nucleotide-binding</keyword>
<dbReference type="PANTHER" id="PTHR42722">
    <property type="entry name" value="LEUCINE DEHYDROGENASE"/>
    <property type="match status" value="1"/>
</dbReference>
<evidence type="ECO:0000256" key="4">
    <source>
        <dbReference type="PIRSR" id="PIRSR000188-1"/>
    </source>
</evidence>
<feature type="non-terminal residue" evidence="8">
    <location>
        <position position="1"/>
    </location>
</feature>
<dbReference type="STRING" id="1802163.A2932_01625"/>
<gene>
    <name evidence="8" type="ORF">A2932_01625</name>
</gene>
<sequence>CVTVVDNTILGPALGGIRLRSYESDDEAKEDCVRLAHGMTNKSALAELPHGGGKTVINVPREVLQKTNRRELLLEIADWLEKVNSELRTHNKSYWGGEDVGISAEDITFIAQHTKYVLGLPCGKHITLGTTRVGGGDPSPITAVGVEAGIEAAVEWFYKGKTLADIEIAVQGVGKVGTALVKRLLERDDAPRKIIFTDTSIIALENLFSAVAREHHMPADRFGRLHCISPEHRDQIYRQKCDIFAPCALGAILNENTIPQLKCGIVAGSANNQLATEEDDRRLHNRAILYIPDYIINAGGLLNIAEELKDNLRGYNREAAQSAARGIKKRVRAVLEKSYGNIEPTGATADKMARKILENAKRSY</sequence>
<dbReference type="CDD" id="cd01075">
    <property type="entry name" value="NAD_bind_Leu_Phe_Val_DH"/>
    <property type="match status" value="1"/>
</dbReference>
<dbReference type="GO" id="GO:0006520">
    <property type="term" value="P:amino acid metabolic process"/>
    <property type="evidence" value="ECO:0007669"/>
    <property type="project" value="InterPro"/>
</dbReference>
<dbReference type="Gene3D" id="3.40.50.720">
    <property type="entry name" value="NAD(P)-binding Rossmann-like Domain"/>
    <property type="match status" value="1"/>
</dbReference>
<dbReference type="InterPro" id="IPR006095">
    <property type="entry name" value="Glu/Leu/Phe/Val/Trp_DH"/>
</dbReference>
<dbReference type="SMART" id="SM00839">
    <property type="entry name" value="ELFV_dehydrog"/>
    <property type="match status" value="1"/>
</dbReference>
<dbReference type="InterPro" id="IPR006097">
    <property type="entry name" value="Glu/Leu/Phe/Val/Trp_DH_dimer"/>
</dbReference>
<evidence type="ECO:0000256" key="1">
    <source>
        <dbReference type="ARBA" id="ARBA00006382"/>
    </source>
</evidence>
<accession>A0A1G2HIT1</accession>
<dbReference type="Pfam" id="PF02812">
    <property type="entry name" value="ELFV_dehydrog_N"/>
    <property type="match status" value="1"/>
</dbReference>
<evidence type="ECO:0000259" key="7">
    <source>
        <dbReference type="SMART" id="SM00839"/>
    </source>
</evidence>
<dbReference type="SUPFAM" id="SSF51735">
    <property type="entry name" value="NAD(P)-binding Rossmann-fold domains"/>
    <property type="match status" value="1"/>
</dbReference>
<protein>
    <recommendedName>
        <fullName evidence="7">Glutamate/phenylalanine/leucine/valine/L-tryptophan dehydrogenase C-terminal domain-containing protein</fullName>
    </recommendedName>
</protein>
<dbReference type="InterPro" id="IPR006096">
    <property type="entry name" value="Glu/Leu/Phe/Val/Trp_DH_C"/>
</dbReference>
<dbReference type="GO" id="GO:0000166">
    <property type="term" value="F:nucleotide binding"/>
    <property type="evidence" value="ECO:0007669"/>
    <property type="project" value="UniProtKB-KW"/>
</dbReference>
<dbReference type="InterPro" id="IPR016211">
    <property type="entry name" value="Glu/Phe/Leu/Val/Trp_DH_bac/arc"/>
</dbReference>
<dbReference type="PRINTS" id="PR00082">
    <property type="entry name" value="GLFDHDRGNASE"/>
</dbReference>
<dbReference type="Pfam" id="PF00208">
    <property type="entry name" value="ELFV_dehydrog"/>
    <property type="match status" value="1"/>
</dbReference>
<evidence type="ECO:0000313" key="9">
    <source>
        <dbReference type="Proteomes" id="UP000179153"/>
    </source>
</evidence>
<dbReference type="InterPro" id="IPR036291">
    <property type="entry name" value="NAD(P)-bd_dom_sf"/>
</dbReference>
<dbReference type="Proteomes" id="UP000179153">
    <property type="component" value="Unassembled WGS sequence"/>
</dbReference>